<proteinExistence type="inferred from homology"/>
<dbReference type="InterPro" id="IPR013783">
    <property type="entry name" value="Ig-like_fold"/>
</dbReference>
<feature type="domain" description="Big-1" evidence="4">
    <location>
        <begin position="1502"/>
        <end position="1599"/>
    </location>
</feature>
<dbReference type="PROSITE" id="PS51127">
    <property type="entry name" value="BIG1"/>
    <property type="match status" value="1"/>
</dbReference>
<dbReference type="SMART" id="SM00634">
    <property type="entry name" value="BID_1"/>
    <property type="match status" value="1"/>
</dbReference>
<dbReference type="Gene3D" id="2.60.40.10">
    <property type="entry name" value="Immunoglobulins"/>
    <property type="match status" value="2"/>
</dbReference>
<dbReference type="Pfam" id="PF13620">
    <property type="entry name" value="CarboxypepD_reg"/>
    <property type="match status" value="1"/>
</dbReference>
<feature type="non-terminal residue" evidence="5">
    <location>
        <position position="1969"/>
    </location>
</feature>
<feature type="compositionally biased region" description="Low complexity" evidence="2">
    <location>
        <begin position="1953"/>
        <end position="1969"/>
    </location>
</feature>
<dbReference type="Pfam" id="PF02369">
    <property type="entry name" value="Big_1"/>
    <property type="match status" value="1"/>
</dbReference>
<protein>
    <submittedName>
        <fullName evidence="5">Carboxypeptidase regulatory-like domain-containing protein</fullName>
    </submittedName>
</protein>
<keyword evidence="6" id="KW-1185">Reference proteome</keyword>
<dbReference type="SUPFAM" id="SSF49478">
    <property type="entry name" value="Cna protein B-type domain"/>
    <property type="match status" value="1"/>
</dbReference>
<dbReference type="Gene3D" id="2.60.40.1140">
    <property type="entry name" value="Collagen-binding surface protein Cna, B-type domain"/>
    <property type="match status" value="3"/>
</dbReference>
<feature type="region of interest" description="Disordered" evidence="2">
    <location>
        <begin position="36"/>
        <end position="59"/>
    </location>
</feature>
<dbReference type="Gene3D" id="2.60.40.740">
    <property type="match status" value="2"/>
</dbReference>
<feature type="region of interest" description="Disordered" evidence="2">
    <location>
        <begin position="1901"/>
        <end position="1969"/>
    </location>
</feature>
<organism evidence="5 6">
    <name type="scientific">Paenibacillus ehimensis</name>
    <dbReference type="NCBI Taxonomy" id="79264"/>
    <lineage>
        <taxon>Bacteria</taxon>
        <taxon>Bacillati</taxon>
        <taxon>Bacillota</taxon>
        <taxon>Bacilli</taxon>
        <taxon>Bacillales</taxon>
        <taxon>Paenibacillaceae</taxon>
        <taxon>Paenibacillus</taxon>
    </lineage>
</organism>
<evidence type="ECO:0000259" key="4">
    <source>
        <dbReference type="PROSITE" id="PS51127"/>
    </source>
</evidence>
<evidence type="ECO:0000313" key="5">
    <source>
        <dbReference type="EMBL" id="MDO3682128.1"/>
    </source>
</evidence>
<feature type="signal peptide" evidence="3">
    <location>
        <begin position="1"/>
        <end position="33"/>
    </location>
</feature>
<feature type="chain" id="PRO_5045490277" evidence="3">
    <location>
        <begin position="34"/>
        <end position="1969"/>
    </location>
</feature>
<gene>
    <name evidence="5" type="ORF">Q3C12_34595</name>
</gene>
<dbReference type="Proteomes" id="UP001168883">
    <property type="component" value="Unassembled WGS sequence"/>
</dbReference>
<evidence type="ECO:0000256" key="3">
    <source>
        <dbReference type="SAM" id="SignalP"/>
    </source>
</evidence>
<dbReference type="RefSeq" id="WP_302881574.1">
    <property type="nucleotide sequence ID" value="NZ_JAUMKJ010000103.1"/>
</dbReference>
<dbReference type="Gene3D" id="2.60.40.1120">
    <property type="entry name" value="Carboxypeptidase-like, regulatory domain"/>
    <property type="match status" value="2"/>
</dbReference>
<sequence length="1969" mass="209592">MKRKRSVGKTVLSFCLAVLLVLQTLMFSAAAYAGSEGGSPSADESSSVTEAVYDTPDEPPSVPNAVYAMPAKFAAMQAVPADKTAVLMGVNSPFPLEVIQDGNVLQRGAAIHGRKPFSLRSNDIKVPVKGDAADPNTVDGSTVILYGDWVMLDKATYFPEVILPTATMTLKERSGYTIGTAYFSEAGIKVVFNGEERFFNGQGRNITFGFESTAKADLSGIDYGQQKPIDVFGAGYMLENPNVKPAYSITKRSNSNASDNNWINQAAFVEGAIEWQVELAATDMFDPAIPQPLDGLKFYDALDPVQVGTYVEGSLKVNGSSVTPDSGTTNALAYTFPAGFGDKATVTFKTWIPKAKYYREYNSGSSGFETVTNTAELRDASDSKLLSSNPWRVTFKPDWIQKSGVLDKRSSSADPRTITWTIDVNKNYSKQGLKDFTITDALPAGLALRSAAWQSWDSAKKDWSATATPITPGANNVYSFGEVNGPIRLVIVSEVTGNTTGFTNTATAQWKLDVNTVQDNDQATVKDAAAVTIGAHTLTKSTSAGDTLGLGILPWKVTLTPQEALPDGAVYDLLVYGDANSIDFTKVTASPAIDAAILDQLKGNNGPRYYQRFQSGSFQSSDGLTHQVYILSQDGKPVADLLRVTGYNTDAPASFTFNSLMTQWQHFAGNSSTTHSNQASLFEGTNRTRDSNRPYHQINGGMLAKEMLYASKPAGTSVNPANVNHYIRNDANEARTLAAYDQVTKTVTFRLSVNMNGLKTEEMAKDGGNHVASDIKLVDTLPEGWEFVPYSEGQAFAIYKGTRADYGATVSAATLISDPSDLVSFSAAGNIGTFSFTKLESPYVVLVKARPTEAALRQYFETGEAKHEMTNTAELKITWGDEPSTVTATRKVIVPMQSLGKSVTKPNPGVLEWTVNYTPPFEVKDGVYLQDTLGQGLALRKDESGNLSLRRPDMAVYRAKLTPSGELTRDGDALNLYDPNSEIKVETVTEGGATRLIFRIANPNQLYQIVYQTEVTEVPSGGKVGNEIKLMGDDTLKNIGAKSEHAVDNSDVGGSAETQGKLDLVKVDPKGKPLGGVIFTLYEPDGITEVTKGTTGSDGKLSLFAKAGLYVLKQTYIDPITYLPTTTVYQVRVASTPWNPIWVDGVEVTSAKPLVVPTPVWETGHLKLDTAIEGKAADLNKEFEYTITFSNGKSYAYSGAISGTVPSGGTVKLKGGQAITIKDIPDGIAYTIVQKGYTDEGYATDPADLKRTGSIVANETVEAKFVNGKYLPGKLTIGQTVAGNGADKNKAFEFTVTFEGAGGGKTYTYTTSGGTTGTIGSGGKISLKHGETAVIDGIPKDTIYTVTETDYTADGYTTTWPDWQTNGTIAEEGDHKEEVVNTRMVYGGLLIGQTVEGSGADKNKEFEFTVQFPDAAADEAYAYTKSDGTTGTIRSGETITLKHGQTVAVEGIPSGVRYIVTQTDYSGEGYTTDPVNWTHSGTIMEKKIAEARFVNARHLSGKLTLTADPAVVPGNGTSPSQLTATLTDHEGKPVANQDVIFILPDQSEVTAKTDAEGKAVIPYTPPKLDAATPEDHHITAKVDSLTEGKLTATTKVTAVPAAITGVLRDNTTGEVIPNATVVITNEANGEKHTITTDAAGAYFLPVPYGGEYTISFTKQIKVNGVDESITFTQKADVDSNVKGGELVPAHITAVGVVLLKQPEGQSSLLNSSLAGKVRIYLRDANGKYIVDQNGAPKAFSLQPNGAFAVNGLSAENYKMEVRYEVEPGRELTLIRDAGLDVKANGELNISQELVDPYGIITDATTGATIEGAEVTLYYADTPKNKANGIVPGTKVTLPAIPGFAPNDNASPSQNSDANGAYAYMVFPNTDYYLVVTKTGYETYTSPTISVGSDIVRHDVQLKPVSSGGNDGGTGPGNPGPDPANPGSTQPDNSGSGGGDGADNDDNGADNGDKGANNGDKGANNGDKGA</sequence>
<dbReference type="InterPro" id="IPR055382">
    <property type="entry name" value="DUF7601"/>
</dbReference>
<keyword evidence="3" id="KW-0732">Signal</keyword>
<dbReference type="InterPro" id="IPR008969">
    <property type="entry name" value="CarboxyPept-like_regulatory"/>
</dbReference>
<evidence type="ECO:0000256" key="1">
    <source>
        <dbReference type="ARBA" id="ARBA00010116"/>
    </source>
</evidence>
<comment type="similarity">
    <text evidence="1">Belongs to the intimin/invasin family.</text>
</comment>
<evidence type="ECO:0000256" key="2">
    <source>
        <dbReference type="SAM" id="MobiDB-lite"/>
    </source>
</evidence>
<dbReference type="InterPro" id="IPR008964">
    <property type="entry name" value="Invasin/intimin_cell_adhesion"/>
</dbReference>
<name>A0ABT8VMB4_9BACL</name>
<reference evidence="5" key="1">
    <citation type="submission" date="2023-07" db="EMBL/GenBank/DDBJ databases">
        <authorList>
            <person name="Aktuganov G."/>
            <person name="Boyko T."/>
            <person name="Delegan Y."/>
            <person name="Galimzianova N."/>
            <person name="Gilvanova E."/>
            <person name="Korobov V."/>
            <person name="Kuzmina L."/>
            <person name="Melentiev A."/>
            <person name="Milman P."/>
            <person name="Ryabova A."/>
            <person name="Stupak E."/>
            <person name="Yasakov T."/>
            <person name="Zharikova N."/>
            <person name="Zhurenko E."/>
        </authorList>
    </citation>
    <scope>NUCLEOTIDE SEQUENCE</scope>
    <source>
        <strain evidence="5">IB-739</strain>
    </source>
</reference>
<comment type="caution">
    <text evidence="5">The sequence shown here is derived from an EMBL/GenBank/DDBJ whole genome shotgun (WGS) entry which is preliminary data.</text>
</comment>
<dbReference type="EMBL" id="JAUMKJ010000103">
    <property type="protein sequence ID" value="MDO3682128.1"/>
    <property type="molecule type" value="Genomic_DNA"/>
</dbReference>
<dbReference type="SUPFAM" id="SSF49464">
    <property type="entry name" value="Carboxypeptidase regulatory domain-like"/>
    <property type="match status" value="1"/>
</dbReference>
<dbReference type="InterPro" id="IPR003344">
    <property type="entry name" value="Big_1_dom"/>
</dbReference>
<accession>A0ABT8VMB4</accession>
<dbReference type="SUPFAM" id="SSF49373">
    <property type="entry name" value="Invasin/intimin cell-adhesion fragments"/>
    <property type="match status" value="1"/>
</dbReference>
<evidence type="ECO:0000313" key="6">
    <source>
        <dbReference type="Proteomes" id="UP001168883"/>
    </source>
</evidence>
<dbReference type="Pfam" id="PF24547">
    <property type="entry name" value="DUF7601"/>
    <property type="match status" value="3"/>
</dbReference>